<gene>
    <name evidence="2" type="ORF">PENTCL1PPCAC_9188</name>
</gene>
<keyword evidence="1" id="KW-0472">Membrane</keyword>
<evidence type="ECO:0000256" key="1">
    <source>
        <dbReference type="SAM" id="Phobius"/>
    </source>
</evidence>
<feature type="transmembrane region" description="Helical" evidence="1">
    <location>
        <begin position="17"/>
        <end position="41"/>
    </location>
</feature>
<keyword evidence="3" id="KW-1185">Reference proteome</keyword>
<evidence type="ECO:0000313" key="3">
    <source>
        <dbReference type="Proteomes" id="UP001432027"/>
    </source>
</evidence>
<sequence>QMVGGVSAPKVTFEEEYVVFCTFAWGLFIHFIAFGISASCWPDSIIYGDEDESSAMGVACTLSTVMTVIAFIFYLTTAWMAPFPENTKLILYALPGTVRKLAVRIITALLLCLFTSANFLSVVYYGMVKTGIKTPISIIWNLWILSIFPMSYLMNRVLRVGSEYSSSVESSLASDADGDEKEIKTIDSTSSFAYSRLV</sequence>
<comment type="caution">
    <text evidence="2">The sequence shown here is derived from an EMBL/GenBank/DDBJ whole genome shotgun (WGS) entry which is preliminary data.</text>
</comment>
<dbReference type="EMBL" id="BTSX01000002">
    <property type="protein sequence ID" value="GMS87013.1"/>
    <property type="molecule type" value="Genomic_DNA"/>
</dbReference>
<evidence type="ECO:0008006" key="4">
    <source>
        <dbReference type="Google" id="ProtNLM"/>
    </source>
</evidence>
<protein>
    <recommendedName>
        <fullName evidence="4">G protein-coupled receptor</fullName>
    </recommendedName>
</protein>
<dbReference type="Proteomes" id="UP001432027">
    <property type="component" value="Unassembled WGS sequence"/>
</dbReference>
<feature type="non-terminal residue" evidence="2">
    <location>
        <position position="1"/>
    </location>
</feature>
<feature type="transmembrane region" description="Helical" evidence="1">
    <location>
        <begin position="101"/>
        <end position="126"/>
    </location>
</feature>
<keyword evidence="1" id="KW-0812">Transmembrane</keyword>
<proteinExistence type="predicted"/>
<feature type="transmembrane region" description="Helical" evidence="1">
    <location>
        <begin position="138"/>
        <end position="154"/>
    </location>
</feature>
<evidence type="ECO:0000313" key="2">
    <source>
        <dbReference type="EMBL" id="GMS87013.1"/>
    </source>
</evidence>
<reference evidence="2" key="1">
    <citation type="submission" date="2023-10" db="EMBL/GenBank/DDBJ databases">
        <title>Genome assembly of Pristionchus species.</title>
        <authorList>
            <person name="Yoshida K."/>
            <person name="Sommer R.J."/>
        </authorList>
    </citation>
    <scope>NUCLEOTIDE SEQUENCE</scope>
    <source>
        <strain evidence="2">RS0144</strain>
    </source>
</reference>
<organism evidence="2 3">
    <name type="scientific">Pristionchus entomophagus</name>
    <dbReference type="NCBI Taxonomy" id="358040"/>
    <lineage>
        <taxon>Eukaryota</taxon>
        <taxon>Metazoa</taxon>
        <taxon>Ecdysozoa</taxon>
        <taxon>Nematoda</taxon>
        <taxon>Chromadorea</taxon>
        <taxon>Rhabditida</taxon>
        <taxon>Rhabditina</taxon>
        <taxon>Diplogasteromorpha</taxon>
        <taxon>Diplogasteroidea</taxon>
        <taxon>Neodiplogasteridae</taxon>
        <taxon>Pristionchus</taxon>
    </lineage>
</organism>
<dbReference type="AlphaFoldDB" id="A0AAV5T2D7"/>
<feature type="transmembrane region" description="Helical" evidence="1">
    <location>
        <begin position="53"/>
        <end position="81"/>
    </location>
</feature>
<accession>A0AAV5T2D7</accession>
<name>A0AAV5T2D7_9BILA</name>
<keyword evidence="1" id="KW-1133">Transmembrane helix</keyword>